<gene>
    <name evidence="9" type="ORF">CLV32_0260</name>
</gene>
<dbReference type="EC" id="2.7.13.3" evidence="2"/>
<dbReference type="OrthoDB" id="921707at2"/>
<dbReference type="Pfam" id="PF00512">
    <property type="entry name" value="HisKA"/>
    <property type="match status" value="1"/>
</dbReference>
<keyword evidence="7" id="KW-1133">Transmembrane helix</keyword>
<keyword evidence="6" id="KW-0902">Two-component regulatory system</keyword>
<dbReference type="SMART" id="SM00387">
    <property type="entry name" value="HATPase_c"/>
    <property type="match status" value="1"/>
</dbReference>
<keyword evidence="7" id="KW-0812">Transmembrane</keyword>
<dbReference type="SUPFAM" id="SSF47384">
    <property type="entry name" value="Homodimeric domain of signal transducing histidine kinase"/>
    <property type="match status" value="1"/>
</dbReference>
<sequence>MRKSLQPLIYPFVIFSVLVTVLLQLAWLQQLYQAQKVRVKEQLEITVRNAAQRHMYLSVQKNIHPTASFKRFFSSVEWIQLRQSFDDMKVQGLHSDFRYGFMEDSVKLSLSFSFPVNPGKKPPKPARGAFNKESKKELKIIEETSILAINKDLDSALEAIPLKNSSSFRIYDYTDNSLVYGPKPNKIKKDFVSKAYSYNLKHLHKYQLLVPDIGYTVLYSMRYYLISSVMMLLLTIGAFYALLRMMRNQRLYAGARQAFTSNMTHELKTPVATVSVALESIEKYGLINDPEKLKNYLKISRHELQRLNLMIEKVLSLEAENDAPLVRHVELFDVQQTLREVIAVMDLQFTANGGKINFAPSAEPCFLEGDPVELSHVFYNLMDNALKYAGPAPVLAINCNSNQEHIVISFEDYGGGIASIYQDKVFDRFFRVPATGDTHDIKGSGLGLNYVSEIISKHGGTVRLKSEVGKGCMFILNLPVDES</sequence>
<dbReference type="Gene3D" id="3.30.565.10">
    <property type="entry name" value="Histidine kinase-like ATPase, C-terminal domain"/>
    <property type="match status" value="1"/>
</dbReference>
<dbReference type="GO" id="GO:0000155">
    <property type="term" value="F:phosphorelay sensor kinase activity"/>
    <property type="evidence" value="ECO:0007669"/>
    <property type="project" value="InterPro"/>
</dbReference>
<evidence type="ECO:0000256" key="1">
    <source>
        <dbReference type="ARBA" id="ARBA00000085"/>
    </source>
</evidence>
<organism evidence="9 10">
    <name type="scientific">Pedobacter duraquae</name>
    <dbReference type="NCBI Taxonomy" id="425511"/>
    <lineage>
        <taxon>Bacteria</taxon>
        <taxon>Pseudomonadati</taxon>
        <taxon>Bacteroidota</taxon>
        <taxon>Sphingobacteriia</taxon>
        <taxon>Sphingobacteriales</taxon>
        <taxon>Sphingobacteriaceae</taxon>
        <taxon>Pedobacter</taxon>
    </lineage>
</organism>
<keyword evidence="10" id="KW-1185">Reference proteome</keyword>
<accession>A0A4R6IP03</accession>
<reference evidence="9 10" key="1">
    <citation type="submission" date="2019-03" db="EMBL/GenBank/DDBJ databases">
        <title>Genomic Encyclopedia of Archaeal and Bacterial Type Strains, Phase II (KMG-II): from individual species to whole genera.</title>
        <authorList>
            <person name="Goeker M."/>
        </authorList>
    </citation>
    <scope>NUCLEOTIDE SEQUENCE [LARGE SCALE GENOMIC DNA]</scope>
    <source>
        <strain evidence="9 10">DSM 19034</strain>
    </source>
</reference>
<feature type="transmembrane region" description="Helical" evidence="7">
    <location>
        <begin position="223"/>
        <end position="243"/>
    </location>
</feature>
<dbReference type="InterPro" id="IPR050351">
    <property type="entry name" value="BphY/WalK/GraS-like"/>
</dbReference>
<dbReference type="InterPro" id="IPR003661">
    <property type="entry name" value="HisK_dim/P_dom"/>
</dbReference>
<dbReference type="Gene3D" id="1.10.287.130">
    <property type="match status" value="1"/>
</dbReference>
<evidence type="ECO:0000259" key="8">
    <source>
        <dbReference type="PROSITE" id="PS50109"/>
    </source>
</evidence>
<evidence type="ECO:0000313" key="9">
    <source>
        <dbReference type="EMBL" id="TDO23973.1"/>
    </source>
</evidence>
<evidence type="ECO:0000256" key="6">
    <source>
        <dbReference type="ARBA" id="ARBA00023012"/>
    </source>
</evidence>
<evidence type="ECO:0000256" key="4">
    <source>
        <dbReference type="ARBA" id="ARBA00022679"/>
    </source>
</evidence>
<dbReference type="InterPro" id="IPR036097">
    <property type="entry name" value="HisK_dim/P_sf"/>
</dbReference>
<evidence type="ECO:0000256" key="3">
    <source>
        <dbReference type="ARBA" id="ARBA00022553"/>
    </source>
</evidence>
<keyword evidence="3" id="KW-0597">Phosphoprotein</keyword>
<dbReference type="PRINTS" id="PR00344">
    <property type="entry name" value="BCTRLSENSOR"/>
</dbReference>
<name>A0A4R6IP03_9SPHI</name>
<dbReference type="RefSeq" id="WP_133551573.1">
    <property type="nucleotide sequence ID" value="NZ_SNWM01000001.1"/>
</dbReference>
<evidence type="ECO:0000256" key="2">
    <source>
        <dbReference type="ARBA" id="ARBA00012438"/>
    </source>
</evidence>
<dbReference type="SUPFAM" id="SSF55874">
    <property type="entry name" value="ATPase domain of HSP90 chaperone/DNA topoisomerase II/histidine kinase"/>
    <property type="match status" value="1"/>
</dbReference>
<comment type="catalytic activity">
    <reaction evidence="1">
        <text>ATP + protein L-histidine = ADP + protein N-phospho-L-histidine.</text>
        <dbReference type="EC" id="2.7.13.3"/>
    </reaction>
</comment>
<dbReference type="InterPro" id="IPR005467">
    <property type="entry name" value="His_kinase_dom"/>
</dbReference>
<proteinExistence type="predicted"/>
<protein>
    <recommendedName>
        <fullName evidence="2">histidine kinase</fullName>
        <ecNumber evidence="2">2.7.13.3</ecNumber>
    </recommendedName>
</protein>
<dbReference type="SMART" id="SM00388">
    <property type="entry name" value="HisKA"/>
    <property type="match status" value="1"/>
</dbReference>
<evidence type="ECO:0000256" key="5">
    <source>
        <dbReference type="ARBA" id="ARBA00022777"/>
    </source>
</evidence>
<dbReference type="InterPro" id="IPR004358">
    <property type="entry name" value="Sig_transdc_His_kin-like_C"/>
</dbReference>
<feature type="domain" description="Histidine kinase" evidence="8">
    <location>
        <begin position="262"/>
        <end position="482"/>
    </location>
</feature>
<keyword evidence="7" id="KW-0472">Membrane</keyword>
<dbReference type="PANTHER" id="PTHR45453">
    <property type="entry name" value="PHOSPHATE REGULON SENSOR PROTEIN PHOR"/>
    <property type="match status" value="1"/>
</dbReference>
<dbReference type="AlphaFoldDB" id="A0A4R6IP03"/>
<dbReference type="Proteomes" id="UP000295499">
    <property type="component" value="Unassembled WGS sequence"/>
</dbReference>
<dbReference type="CDD" id="cd00082">
    <property type="entry name" value="HisKA"/>
    <property type="match status" value="1"/>
</dbReference>
<dbReference type="GO" id="GO:0004721">
    <property type="term" value="F:phosphoprotein phosphatase activity"/>
    <property type="evidence" value="ECO:0007669"/>
    <property type="project" value="TreeGrafter"/>
</dbReference>
<evidence type="ECO:0000313" key="10">
    <source>
        <dbReference type="Proteomes" id="UP000295499"/>
    </source>
</evidence>
<dbReference type="GO" id="GO:0016036">
    <property type="term" value="P:cellular response to phosphate starvation"/>
    <property type="evidence" value="ECO:0007669"/>
    <property type="project" value="TreeGrafter"/>
</dbReference>
<keyword evidence="4" id="KW-0808">Transferase</keyword>
<evidence type="ECO:0000256" key="7">
    <source>
        <dbReference type="SAM" id="Phobius"/>
    </source>
</evidence>
<dbReference type="EMBL" id="SNWM01000001">
    <property type="protein sequence ID" value="TDO23973.1"/>
    <property type="molecule type" value="Genomic_DNA"/>
</dbReference>
<comment type="caution">
    <text evidence="9">The sequence shown here is derived from an EMBL/GenBank/DDBJ whole genome shotgun (WGS) entry which is preliminary data.</text>
</comment>
<dbReference type="CDD" id="cd00075">
    <property type="entry name" value="HATPase"/>
    <property type="match status" value="1"/>
</dbReference>
<dbReference type="InterPro" id="IPR036890">
    <property type="entry name" value="HATPase_C_sf"/>
</dbReference>
<dbReference type="Pfam" id="PF02518">
    <property type="entry name" value="HATPase_c"/>
    <property type="match status" value="1"/>
</dbReference>
<dbReference type="GO" id="GO:0005886">
    <property type="term" value="C:plasma membrane"/>
    <property type="evidence" value="ECO:0007669"/>
    <property type="project" value="TreeGrafter"/>
</dbReference>
<dbReference type="InterPro" id="IPR003594">
    <property type="entry name" value="HATPase_dom"/>
</dbReference>
<dbReference type="PROSITE" id="PS50109">
    <property type="entry name" value="HIS_KIN"/>
    <property type="match status" value="1"/>
</dbReference>
<keyword evidence="5" id="KW-0418">Kinase</keyword>
<dbReference type="PANTHER" id="PTHR45453:SF1">
    <property type="entry name" value="PHOSPHATE REGULON SENSOR PROTEIN PHOR"/>
    <property type="match status" value="1"/>
</dbReference>